<dbReference type="Pfam" id="PF20150">
    <property type="entry name" value="2EXR"/>
    <property type="match status" value="1"/>
</dbReference>
<dbReference type="InterPro" id="IPR045518">
    <property type="entry name" value="2EXR"/>
</dbReference>
<dbReference type="EMBL" id="JAAMPI010001726">
    <property type="protein sequence ID" value="KAF4624231.1"/>
    <property type="molecule type" value="Genomic_DNA"/>
</dbReference>
<evidence type="ECO:0000259" key="1">
    <source>
        <dbReference type="Pfam" id="PF20150"/>
    </source>
</evidence>
<accession>A0A8H4R8U0</accession>
<protein>
    <recommendedName>
        <fullName evidence="1">2EXR domain-containing protein</fullName>
    </recommendedName>
</protein>
<sequence length="315" mass="36314">MSNYLEAQDMSAEKTTPQEFCHFPDLPFEIRLMIWNLALPREPKIVRLSMEHSHNQIMEPRLQPNVIRYPSRILATYAIPAMLHTNSEARSVAQKFYTPIFTAQLGGAPVFFNLQLDVLRIHSEYVLRSLHLSSSGTFISKTERGVEKEVKHVVVDFVPTASVLLKQLLENRFINMETLTIGTKYAAKHDMMSHQFTGLLTRSTNDFSQMPFAFWGYRENYIQEWDFFARRFRQTFIPKYEMSPPYWGGERNLLALLNPGGEITATPSQDATVVIDAPIVPDLGPSDPPEREKSMWNKLRGVKRRFLSLLKKSES</sequence>
<dbReference type="PANTHER" id="PTHR35910:SF1">
    <property type="entry name" value="2EXR DOMAIN-CONTAINING PROTEIN"/>
    <property type="match status" value="1"/>
</dbReference>
<dbReference type="PANTHER" id="PTHR35910">
    <property type="entry name" value="2EXR DOMAIN-CONTAINING PROTEIN"/>
    <property type="match status" value="1"/>
</dbReference>
<keyword evidence="3" id="KW-1185">Reference proteome</keyword>
<comment type="caution">
    <text evidence="2">The sequence shown here is derived from an EMBL/GenBank/DDBJ whole genome shotgun (WGS) entry which is preliminary data.</text>
</comment>
<proteinExistence type="predicted"/>
<dbReference type="AlphaFoldDB" id="A0A8H4R8U0"/>
<evidence type="ECO:0000313" key="3">
    <source>
        <dbReference type="Proteomes" id="UP000566819"/>
    </source>
</evidence>
<organism evidence="2 3">
    <name type="scientific">Cudoniella acicularis</name>
    <dbReference type="NCBI Taxonomy" id="354080"/>
    <lineage>
        <taxon>Eukaryota</taxon>
        <taxon>Fungi</taxon>
        <taxon>Dikarya</taxon>
        <taxon>Ascomycota</taxon>
        <taxon>Pezizomycotina</taxon>
        <taxon>Leotiomycetes</taxon>
        <taxon>Helotiales</taxon>
        <taxon>Tricladiaceae</taxon>
        <taxon>Cudoniella</taxon>
    </lineage>
</organism>
<dbReference type="Proteomes" id="UP000566819">
    <property type="component" value="Unassembled WGS sequence"/>
</dbReference>
<name>A0A8H4R8U0_9HELO</name>
<reference evidence="2 3" key="1">
    <citation type="submission" date="2020-03" db="EMBL/GenBank/DDBJ databases">
        <title>Draft Genome Sequence of Cudoniella acicularis.</title>
        <authorList>
            <person name="Buettner E."/>
            <person name="Kellner H."/>
        </authorList>
    </citation>
    <scope>NUCLEOTIDE SEQUENCE [LARGE SCALE GENOMIC DNA]</scope>
    <source>
        <strain evidence="2 3">DSM 108380</strain>
    </source>
</reference>
<evidence type="ECO:0000313" key="2">
    <source>
        <dbReference type="EMBL" id="KAF4624231.1"/>
    </source>
</evidence>
<dbReference type="OrthoDB" id="4737394at2759"/>
<gene>
    <name evidence="2" type="ORF">G7Y89_g13942</name>
</gene>
<feature type="domain" description="2EXR" evidence="1">
    <location>
        <begin position="20"/>
        <end position="119"/>
    </location>
</feature>